<proteinExistence type="predicted"/>
<keyword evidence="2" id="KW-1185">Reference proteome</keyword>
<gene>
    <name evidence="1" type="ORF">CLV72_107348</name>
</gene>
<sequence>MGGRAVSPTKRHIPAAESMVELGEALHAQGLDYRVNPEDWTVTVWRGNESERVALRPNDADGGRHYWHVWWKPGPDPVPGSDPVGDLDPIVPVEETAEMARRMAEVLYYPPEPEAAKAPDEAS</sequence>
<name>A0A2T0PZ49_9ACTN</name>
<evidence type="ECO:0000313" key="1">
    <source>
        <dbReference type="EMBL" id="PRX96825.1"/>
    </source>
</evidence>
<reference evidence="1 2" key="1">
    <citation type="submission" date="2018-03" db="EMBL/GenBank/DDBJ databases">
        <title>Genomic Encyclopedia of Archaeal and Bacterial Type Strains, Phase II (KMG-II): from individual species to whole genera.</title>
        <authorList>
            <person name="Goeker M."/>
        </authorList>
    </citation>
    <scope>NUCLEOTIDE SEQUENCE [LARGE SCALE GENOMIC DNA]</scope>
    <source>
        <strain evidence="1 2">DSM 45601</strain>
    </source>
</reference>
<organism evidence="1 2">
    <name type="scientific">Allonocardiopsis opalescens</name>
    <dbReference type="NCBI Taxonomy" id="1144618"/>
    <lineage>
        <taxon>Bacteria</taxon>
        <taxon>Bacillati</taxon>
        <taxon>Actinomycetota</taxon>
        <taxon>Actinomycetes</taxon>
        <taxon>Streptosporangiales</taxon>
        <taxon>Allonocardiopsis</taxon>
    </lineage>
</organism>
<dbReference type="AlphaFoldDB" id="A0A2T0PZ49"/>
<dbReference type="Proteomes" id="UP000237846">
    <property type="component" value="Unassembled WGS sequence"/>
</dbReference>
<protein>
    <submittedName>
        <fullName evidence="1">Uncharacterized protein</fullName>
    </submittedName>
</protein>
<comment type="caution">
    <text evidence="1">The sequence shown here is derived from an EMBL/GenBank/DDBJ whole genome shotgun (WGS) entry which is preliminary data.</text>
</comment>
<accession>A0A2T0PZ49</accession>
<dbReference type="EMBL" id="PVZC01000007">
    <property type="protein sequence ID" value="PRX96825.1"/>
    <property type="molecule type" value="Genomic_DNA"/>
</dbReference>
<evidence type="ECO:0000313" key="2">
    <source>
        <dbReference type="Proteomes" id="UP000237846"/>
    </source>
</evidence>